<comment type="caution">
    <text evidence="3">The sequence shown here is derived from an EMBL/GenBank/DDBJ whole genome shotgun (WGS) entry which is preliminary data.</text>
</comment>
<evidence type="ECO:0000313" key="3">
    <source>
        <dbReference type="EMBL" id="MFC3198929.1"/>
    </source>
</evidence>
<evidence type="ECO:0000313" key="4">
    <source>
        <dbReference type="Proteomes" id="UP001595526"/>
    </source>
</evidence>
<dbReference type="Pfam" id="PF00109">
    <property type="entry name" value="ketoacyl-synt"/>
    <property type="match status" value="1"/>
</dbReference>
<dbReference type="RefSeq" id="WP_379024060.1">
    <property type="nucleotide sequence ID" value="NZ_JBHRTA010000038.1"/>
</dbReference>
<dbReference type="EMBL" id="JBHRTA010000038">
    <property type="protein sequence ID" value="MFC3198929.1"/>
    <property type="molecule type" value="Genomic_DNA"/>
</dbReference>
<dbReference type="InterPro" id="IPR014030">
    <property type="entry name" value="Ketoacyl_synth_N"/>
</dbReference>
<dbReference type="InterPro" id="IPR016039">
    <property type="entry name" value="Thiolase-like"/>
</dbReference>
<dbReference type="PANTHER" id="PTHR11712">
    <property type="entry name" value="POLYKETIDE SYNTHASE-RELATED"/>
    <property type="match status" value="1"/>
</dbReference>
<dbReference type="Gene3D" id="3.40.47.10">
    <property type="match status" value="1"/>
</dbReference>
<evidence type="ECO:0000256" key="1">
    <source>
        <dbReference type="ARBA" id="ARBA00022679"/>
    </source>
</evidence>
<dbReference type="SUPFAM" id="SSF53901">
    <property type="entry name" value="Thiolase-like"/>
    <property type="match status" value="1"/>
</dbReference>
<sequence>MIKPIYIHGSGCVSIQRTVDADYFFEDVQAYTQNVVPVVDPDYKTLIPASQLRRMNKSMRMAIFASKLALKDAGTTAIDAVITGTGLGCLRDSERFVEALMEEEGQLLNPTPFIQSTHNMAAASIALALGCKGYNMTYVNNANSFESALLDTMVYLAEHPQQTTLLGGVDELGVRSSQFWDLANYLKRETPSIPIPLKASAATVGEIAAEGAAFFVVSRQPGPQPYGKVTATATCLETTDAKAFVGGVLEQEGLDTRAIDAVIMGCNGDTRHDPLYQGVSEALFADTAQLAFKHILGEYDTVVASALFLALGIFRHQRIPRLLRLNDIPPRSLQRILIYTQRRGKNHSVILVER</sequence>
<accession>A0ABV7JQ52</accession>
<proteinExistence type="predicted"/>
<feature type="domain" description="Beta-ketoacyl synthase-like N-terminal" evidence="2">
    <location>
        <begin position="47"/>
        <end position="219"/>
    </location>
</feature>
<keyword evidence="1" id="KW-0808">Transferase</keyword>
<reference evidence="4" key="1">
    <citation type="journal article" date="2019" name="Int. J. Syst. Evol. Microbiol.">
        <title>The Global Catalogue of Microorganisms (GCM) 10K type strain sequencing project: providing services to taxonomists for standard genome sequencing and annotation.</title>
        <authorList>
            <consortium name="The Broad Institute Genomics Platform"/>
            <consortium name="The Broad Institute Genome Sequencing Center for Infectious Disease"/>
            <person name="Wu L."/>
            <person name="Ma J."/>
        </authorList>
    </citation>
    <scope>NUCLEOTIDE SEQUENCE [LARGE SCALE GENOMIC DNA]</scope>
    <source>
        <strain evidence="4">KCTC 52416</strain>
    </source>
</reference>
<keyword evidence="4" id="KW-1185">Reference proteome</keyword>
<dbReference type="Proteomes" id="UP001595526">
    <property type="component" value="Unassembled WGS sequence"/>
</dbReference>
<gene>
    <name evidence="3" type="ORF">ACFOET_15000</name>
</gene>
<organism evidence="3 4">
    <name type="scientific">Parapedobacter deserti</name>
    <dbReference type="NCBI Taxonomy" id="1912957"/>
    <lineage>
        <taxon>Bacteria</taxon>
        <taxon>Pseudomonadati</taxon>
        <taxon>Bacteroidota</taxon>
        <taxon>Sphingobacteriia</taxon>
        <taxon>Sphingobacteriales</taxon>
        <taxon>Sphingobacteriaceae</taxon>
        <taxon>Parapedobacter</taxon>
    </lineage>
</organism>
<protein>
    <submittedName>
        <fullName evidence="3">Beta-ketoacyl synthase N-terminal-like domain-containing protein</fullName>
    </submittedName>
</protein>
<dbReference type="PANTHER" id="PTHR11712:SF336">
    <property type="entry name" value="3-OXOACYL-[ACYL-CARRIER-PROTEIN] SYNTHASE, MITOCHONDRIAL"/>
    <property type="match status" value="1"/>
</dbReference>
<dbReference type="InterPro" id="IPR000794">
    <property type="entry name" value="Beta-ketoacyl_synthase"/>
</dbReference>
<evidence type="ECO:0000259" key="2">
    <source>
        <dbReference type="Pfam" id="PF00109"/>
    </source>
</evidence>
<name>A0ABV7JQ52_9SPHI</name>